<dbReference type="SMART" id="SM00399">
    <property type="entry name" value="ZnF_C4"/>
    <property type="match status" value="1"/>
</dbReference>
<keyword evidence="5 10" id="KW-0805">Transcription regulation</keyword>
<name>A0A336M4G3_CULSO</name>
<evidence type="ECO:0000256" key="9">
    <source>
        <dbReference type="ARBA" id="ARBA00023242"/>
    </source>
</evidence>
<evidence type="ECO:0000256" key="4">
    <source>
        <dbReference type="ARBA" id="ARBA00022833"/>
    </source>
</evidence>
<proteinExistence type="inferred from homology"/>
<dbReference type="InterPro" id="IPR000536">
    <property type="entry name" value="Nucl_hrmn_rcpt_lig-bd"/>
</dbReference>
<keyword evidence="8 10" id="KW-0675">Receptor</keyword>
<dbReference type="GO" id="GO:0003700">
    <property type="term" value="F:DNA-binding transcription factor activity"/>
    <property type="evidence" value="ECO:0007669"/>
    <property type="project" value="InterPro"/>
</dbReference>
<evidence type="ECO:0000256" key="8">
    <source>
        <dbReference type="ARBA" id="ARBA00023170"/>
    </source>
</evidence>
<evidence type="ECO:0000256" key="5">
    <source>
        <dbReference type="ARBA" id="ARBA00023015"/>
    </source>
</evidence>
<dbReference type="Gene3D" id="1.10.565.10">
    <property type="entry name" value="Retinoid X Receptor"/>
    <property type="match status" value="1"/>
</dbReference>
<dbReference type="SUPFAM" id="SSF57716">
    <property type="entry name" value="Glucocorticoid receptor-like (DNA-binding domain)"/>
    <property type="match status" value="1"/>
</dbReference>
<dbReference type="Pfam" id="PF00104">
    <property type="entry name" value="Hormone_recep"/>
    <property type="match status" value="1"/>
</dbReference>
<dbReference type="GO" id="GO:0005634">
    <property type="term" value="C:nucleus"/>
    <property type="evidence" value="ECO:0007669"/>
    <property type="project" value="UniProtKB-SubCell"/>
</dbReference>
<dbReference type="GO" id="GO:0043565">
    <property type="term" value="F:sequence-specific DNA binding"/>
    <property type="evidence" value="ECO:0007669"/>
    <property type="project" value="InterPro"/>
</dbReference>
<evidence type="ECO:0000256" key="3">
    <source>
        <dbReference type="ARBA" id="ARBA00022771"/>
    </source>
</evidence>
<keyword evidence="3 10" id="KW-0863">Zinc-finger</keyword>
<dbReference type="EMBL" id="UFQT01000547">
    <property type="protein sequence ID" value="SSX25145.1"/>
    <property type="molecule type" value="Genomic_DNA"/>
</dbReference>
<dbReference type="OMA" id="EMDRDHR"/>
<comment type="similarity">
    <text evidence="10">Belongs to the nuclear hormone receptor family.</text>
</comment>
<dbReference type="VEuPathDB" id="VectorBase:CSON011984"/>
<accession>A0A336M4G3</accession>
<keyword evidence="9 10" id="KW-0539">Nucleus</keyword>
<evidence type="ECO:0000259" key="12">
    <source>
        <dbReference type="PROSITE" id="PS51030"/>
    </source>
</evidence>
<dbReference type="InterPro" id="IPR013088">
    <property type="entry name" value="Znf_NHR/GATA"/>
</dbReference>
<dbReference type="Pfam" id="PF00105">
    <property type="entry name" value="zf-C4"/>
    <property type="match status" value="1"/>
</dbReference>
<feature type="domain" description="Nuclear receptor" evidence="12">
    <location>
        <begin position="16"/>
        <end position="91"/>
    </location>
</feature>
<feature type="compositionally biased region" description="Polar residues" evidence="11">
    <location>
        <begin position="103"/>
        <end position="113"/>
    </location>
</feature>
<dbReference type="PANTHER" id="PTHR24083">
    <property type="entry name" value="NUCLEAR HORMONE RECEPTOR"/>
    <property type="match status" value="1"/>
</dbReference>
<dbReference type="InterPro" id="IPR001723">
    <property type="entry name" value="Nuclear_hrmn_rcpt"/>
</dbReference>
<keyword evidence="6 10" id="KW-0238">DNA-binding</keyword>
<dbReference type="PROSITE" id="PS51843">
    <property type="entry name" value="NR_LBD"/>
    <property type="match status" value="1"/>
</dbReference>
<dbReference type="InterPro" id="IPR050274">
    <property type="entry name" value="Nuclear_hormone_rcpt_NR2"/>
</dbReference>
<dbReference type="PRINTS" id="PR00398">
    <property type="entry name" value="STRDHORMONER"/>
</dbReference>
<evidence type="ECO:0000256" key="6">
    <source>
        <dbReference type="ARBA" id="ARBA00023125"/>
    </source>
</evidence>
<protein>
    <submittedName>
        <fullName evidence="14">CSON011984 protein</fullName>
    </submittedName>
</protein>
<evidence type="ECO:0000313" key="14">
    <source>
        <dbReference type="EMBL" id="SSX25145.1"/>
    </source>
</evidence>
<comment type="subcellular location">
    <subcellularLocation>
        <location evidence="1 10">Nucleus</location>
    </subcellularLocation>
</comment>
<dbReference type="Gene3D" id="3.30.50.10">
    <property type="entry name" value="Erythroid Transcription Factor GATA-1, subunit A"/>
    <property type="match status" value="1"/>
</dbReference>
<reference evidence="14" key="1">
    <citation type="submission" date="2018-07" db="EMBL/GenBank/DDBJ databases">
        <authorList>
            <person name="Quirk P.G."/>
            <person name="Krulwich T.A."/>
        </authorList>
    </citation>
    <scope>NUCLEOTIDE SEQUENCE</scope>
</reference>
<feature type="domain" description="NR LBD" evidence="13">
    <location>
        <begin position="225"/>
        <end position="491"/>
    </location>
</feature>
<evidence type="ECO:0000256" key="10">
    <source>
        <dbReference type="RuleBase" id="RU004334"/>
    </source>
</evidence>
<evidence type="ECO:0000256" key="7">
    <source>
        <dbReference type="ARBA" id="ARBA00023163"/>
    </source>
</evidence>
<dbReference type="PRINTS" id="PR00047">
    <property type="entry name" value="STROIDFINGER"/>
</dbReference>
<keyword evidence="4 10" id="KW-0862">Zinc</keyword>
<dbReference type="SUPFAM" id="SSF48508">
    <property type="entry name" value="Nuclear receptor ligand-binding domain"/>
    <property type="match status" value="1"/>
</dbReference>
<dbReference type="InterPro" id="IPR035500">
    <property type="entry name" value="NHR-like_dom_sf"/>
</dbReference>
<organism evidence="14">
    <name type="scientific">Culicoides sonorensis</name>
    <name type="common">Biting midge</name>
    <dbReference type="NCBI Taxonomy" id="179676"/>
    <lineage>
        <taxon>Eukaryota</taxon>
        <taxon>Metazoa</taxon>
        <taxon>Ecdysozoa</taxon>
        <taxon>Arthropoda</taxon>
        <taxon>Hexapoda</taxon>
        <taxon>Insecta</taxon>
        <taxon>Pterygota</taxon>
        <taxon>Neoptera</taxon>
        <taxon>Endopterygota</taxon>
        <taxon>Diptera</taxon>
        <taxon>Nematocera</taxon>
        <taxon>Chironomoidea</taxon>
        <taxon>Ceratopogonidae</taxon>
        <taxon>Ceratopogoninae</taxon>
        <taxon>Culicoides</taxon>
        <taxon>Monoculicoides</taxon>
    </lineage>
</organism>
<dbReference type="SMART" id="SM00430">
    <property type="entry name" value="HOLI"/>
    <property type="match status" value="1"/>
</dbReference>
<dbReference type="FunFam" id="3.30.50.10:FF:000015">
    <property type="entry name" value="Nuclear receptor subfamily 2, group C, member 1"/>
    <property type="match status" value="1"/>
</dbReference>
<sequence length="501" mass="56556">MDEKSLNGQIMQSSNIELCLVCGDRASGRHYGAVSCEGCKGFFKRSIRKQLGYQCRGQMNCEVTKHHRNRCQYCRLQKCLACGMRSDSVQHERKPIIDKKENNGNAIQNNATGPSKYGRRKELSGSMNNNSNSTPYMGLFAGFNFAELQNSIEAQQRAISEASYGDNVTYDSPIKQIIEEKLPPPPSIDGGPMLAPFVTALSSLSTPAVPNDLIELALEKEIVAQCVELISKLQSDINNFDEESSLNIKNENFLDRKDPNDYYPQMINDQNVKFDLQPPSLFPPLMNAHYVCETGSRLLFLSINWVKRVRALQILNEDTLVQMLKNCWPELILIGLVQCRQLLSINSILMALLNQLKSLIVQEKKSGKKLQKTCQHVLGLKDFIMDVSKMNCDEYEFAYMKLICLLSADTEKSSEASQLYDRTVENLRQYLENHEIDNGQNESVFGRFSKIILKVTALRTFDQELVEELLFNNLLQQIKINSVIPYIVSLGGTNGNESGSD</sequence>
<evidence type="ECO:0000256" key="1">
    <source>
        <dbReference type="ARBA" id="ARBA00004123"/>
    </source>
</evidence>
<evidence type="ECO:0000256" key="11">
    <source>
        <dbReference type="SAM" id="MobiDB-lite"/>
    </source>
</evidence>
<gene>
    <name evidence="14" type="primary">CSON011984</name>
</gene>
<evidence type="ECO:0000256" key="2">
    <source>
        <dbReference type="ARBA" id="ARBA00022723"/>
    </source>
</evidence>
<keyword evidence="2 10" id="KW-0479">Metal-binding</keyword>
<keyword evidence="7 10" id="KW-0804">Transcription</keyword>
<dbReference type="AlphaFoldDB" id="A0A336M4G3"/>
<feature type="region of interest" description="Disordered" evidence="11">
    <location>
        <begin position="99"/>
        <end position="129"/>
    </location>
</feature>
<dbReference type="GO" id="GO:0008270">
    <property type="term" value="F:zinc ion binding"/>
    <property type="evidence" value="ECO:0007669"/>
    <property type="project" value="UniProtKB-KW"/>
</dbReference>
<dbReference type="PROSITE" id="PS51030">
    <property type="entry name" value="NUCLEAR_REC_DBD_2"/>
    <property type="match status" value="1"/>
</dbReference>
<dbReference type="PROSITE" id="PS00031">
    <property type="entry name" value="NUCLEAR_REC_DBD_1"/>
    <property type="match status" value="1"/>
</dbReference>
<evidence type="ECO:0000259" key="13">
    <source>
        <dbReference type="PROSITE" id="PS51843"/>
    </source>
</evidence>
<dbReference type="InterPro" id="IPR001628">
    <property type="entry name" value="Znf_hrmn_rcpt"/>
</dbReference>